<dbReference type="InterPro" id="IPR011761">
    <property type="entry name" value="ATP-grasp"/>
</dbReference>
<proteinExistence type="inferred from homology"/>
<keyword evidence="6 16" id="KW-0067">ATP-binding</keyword>
<dbReference type="PIRSF" id="PIRSF039102">
    <property type="entry name" value="Ddl/VanB"/>
    <property type="match status" value="1"/>
</dbReference>
<keyword evidence="5 14" id="KW-0547">Nucleotide-binding</keyword>
<dbReference type="HAMAP" id="MF_00047">
    <property type="entry name" value="Dala_Dala_lig"/>
    <property type="match status" value="1"/>
</dbReference>
<sequence>MKRKTIAILFGGHSSEYEVSLQSAAAVIRHMDSEKYDTVLIGITKEGSWFRFRGTPEEIEKDIWHHKDCTPALISPDRSIHGLIEFCKSGIQTVYLDGAFPILHGKFGEDGTIQGLLALAGIPCIGCGLLSSALCMDKDTAHKLAAAAGIRVPASVVIDKMGDAVQLQAWTFHLHYPLFVKPMNAGSSFGITRITDAGQLADAVAHAFSYDTSVIVEEAIEGFEVGCAVLGKDQLITGAVDEIELSGGFFDFDEKYSLKTSKIHMPARIDEVTAKRIRETAKKLYRVLHCSGFARVDCFLTPKGEIVFNEINTIPGFTSHSRYPNMMKGIGMSFEELIDRLIEMEVLE</sequence>
<dbReference type="GO" id="GO:0008716">
    <property type="term" value="F:D-alanine-D-alanine ligase activity"/>
    <property type="evidence" value="ECO:0007669"/>
    <property type="project" value="UniProtKB-UniRule"/>
</dbReference>
<accession>A0A9D2IHC4</accession>
<feature type="binding site" evidence="15">
    <location>
        <position position="312"/>
    </location>
    <ligand>
        <name>Mg(2+)</name>
        <dbReference type="ChEBI" id="CHEBI:18420"/>
        <label>2</label>
    </ligand>
</feature>
<evidence type="ECO:0000256" key="15">
    <source>
        <dbReference type="PIRSR" id="PIRSR039102-3"/>
    </source>
</evidence>
<comment type="cofactor">
    <cofactor evidence="15">
        <name>Mg(2+)</name>
        <dbReference type="ChEBI" id="CHEBI:18420"/>
    </cofactor>
    <cofactor evidence="15">
        <name>Mn(2+)</name>
        <dbReference type="ChEBI" id="CHEBI:29035"/>
    </cofactor>
    <text evidence="15">Binds 2 magnesium or manganese ions per subunit.</text>
</comment>
<gene>
    <name evidence="18" type="primary">vanG</name>
    <name evidence="12" type="synonym">ddl</name>
    <name evidence="18" type="ORF">IAA08_10685</name>
</gene>
<feature type="binding site" evidence="15">
    <location>
        <position position="310"/>
    </location>
    <ligand>
        <name>Mg(2+)</name>
        <dbReference type="ChEBI" id="CHEBI:18420"/>
        <label>1</label>
    </ligand>
</feature>
<dbReference type="PROSITE" id="PS00843">
    <property type="entry name" value="DALA_DALA_LIGASE_1"/>
    <property type="match status" value="1"/>
</dbReference>
<feature type="binding site" evidence="14">
    <location>
        <begin position="309"/>
        <end position="310"/>
    </location>
    <ligand>
        <name>ATP</name>
        <dbReference type="ChEBI" id="CHEBI:30616"/>
    </ligand>
</feature>
<keyword evidence="11 12" id="KW-0961">Cell wall biogenesis/degradation</keyword>
<keyword evidence="4 15" id="KW-0479">Metal-binding</keyword>
<comment type="pathway">
    <text evidence="12">Cell wall biogenesis; peptidoglycan biosynthesis.</text>
</comment>
<dbReference type="GO" id="GO:0005524">
    <property type="term" value="F:ATP binding"/>
    <property type="evidence" value="ECO:0007669"/>
    <property type="project" value="UniProtKB-UniRule"/>
</dbReference>
<keyword evidence="8 12" id="KW-0133">Cell shape</keyword>
<reference evidence="18" key="1">
    <citation type="journal article" date="2021" name="PeerJ">
        <title>Extensive microbial diversity within the chicken gut microbiome revealed by metagenomics and culture.</title>
        <authorList>
            <person name="Gilroy R."/>
            <person name="Ravi A."/>
            <person name="Getino M."/>
            <person name="Pursley I."/>
            <person name="Horton D.L."/>
            <person name="Alikhan N.F."/>
            <person name="Baker D."/>
            <person name="Gharbi K."/>
            <person name="Hall N."/>
            <person name="Watson M."/>
            <person name="Adriaenssens E.M."/>
            <person name="Foster-Nyarko E."/>
            <person name="Jarju S."/>
            <person name="Secka A."/>
            <person name="Antonio M."/>
            <person name="Oren A."/>
            <person name="Chaudhuri R.R."/>
            <person name="La Ragione R."/>
            <person name="Hildebrand F."/>
            <person name="Pallen M.J."/>
        </authorList>
    </citation>
    <scope>NUCLEOTIDE SEQUENCE</scope>
    <source>
        <strain evidence="18">CHK192-9172</strain>
    </source>
</reference>
<dbReference type="NCBIfam" id="TIGR01205">
    <property type="entry name" value="D_ala_D_alaTIGR"/>
    <property type="match status" value="1"/>
</dbReference>
<feature type="binding site" evidence="14">
    <location>
        <begin position="187"/>
        <end position="188"/>
    </location>
    <ligand>
        <name>ATP</name>
        <dbReference type="ChEBI" id="CHEBI:30616"/>
    </ligand>
</feature>
<dbReference type="GO" id="GO:0046872">
    <property type="term" value="F:metal ion binding"/>
    <property type="evidence" value="ECO:0007669"/>
    <property type="project" value="UniProtKB-KW"/>
</dbReference>
<comment type="subcellular location">
    <subcellularLocation>
        <location evidence="12">Cytoplasm</location>
    </subcellularLocation>
</comment>
<feature type="active site" evidence="13">
    <location>
        <position position="16"/>
    </location>
</feature>
<dbReference type="NCBIfam" id="NF002528">
    <property type="entry name" value="PRK01966.1-4"/>
    <property type="match status" value="1"/>
</dbReference>
<evidence type="ECO:0000313" key="19">
    <source>
        <dbReference type="Proteomes" id="UP000824024"/>
    </source>
</evidence>
<dbReference type="AlphaFoldDB" id="A0A9D2IHC4"/>
<dbReference type="InterPro" id="IPR005905">
    <property type="entry name" value="D_ala_D_ala"/>
</dbReference>
<dbReference type="SUPFAM" id="SSF56059">
    <property type="entry name" value="Glutathione synthetase ATP-binding domain-like"/>
    <property type="match status" value="1"/>
</dbReference>
<evidence type="ECO:0000256" key="1">
    <source>
        <dbReference type="ARBA" id="ARBA00001936"/>
    </source>
</evidence>
<feature type="binding site" evidence="15">
    <location>
        <position position="310"/>
    </location>
    <ligand>
        <name>Mg(2+)</name>
        <dbReference type="ChEBI" id="CHEBI:18420"/>
        <label>2</label>
    </ligand>
</feature>
<keyword evidence="3 12" id="KW-0436">Ligase</keyword>
<keyword evidence="10 15" id="KW-0464">Manganese</keyword>
<dbReference type="InterPro" id="IPR011095">
    <property type="entry name" value="Dala_Dala_lig_C"/>
</dbReference>
<dbReference type="Gene3D" id="3.40.50.20">
    <property type="match status" value="1"/>
</dbReference>
<dbReference type="GO" id="GO:0008360">
    <property type="term" value="P:regulation of cell shape"/>
    <property type="evidence" value="ECO:0007669"/>
    <property type="project" value="UniProtKB-KW"/>
</dbReference>
<dbReference type="FunFam" id="3.30.470.20:FF:000008">
    <property type="entry name" value="D-alanine--D-alanine ligase"/>
    <property type="match status" value="1"/>
</dbReference>
<evidence type="ECO:0000256" key="16">
    <source>
        <dbReference type="PROSITE-ProRule" id="PRU00409"/>
    </source>
</evidence>
<dbReference type="InterPro" id="IPR011127">
    <property type="entry name" value="Dala_Dala_lig_N"/>
</dbReference>
<comment type="caution">
    <text evidence="18">The sequence shown here is derived from an EMBL/GenBank/DDBJ whole genome shotgun (WGS) entry which is preliminary data.</text>
</comment>
<dbReference type="InterPro" id="IPR013815">
    <property type="entry name" value="ATP_grasp_subdomain_1"/>
</dbReference>
<dbReference type="Pfam" id="PF07478">
    <property type="entry name" value="Dala_Dala_lig_C"/>
    <property type="match status" value="1"/>
</dbReference>
<comment type="cofactor">
    <cofactor evidence="1">
        <name>Mn(2+)</name>
        <dbReference type="ChEBI" id="CHEBI:29035"/>
    </cofactor>
</comment>
<dbReference type="PANTHER" id="PTHR23132">
    <property type="entry name" value="D-ALANINE--D-ALANINE LIGASE"/>
    <property type="match status" value="1"/>
</dbReference>
<dbReference type="PANTHER" id="PTHR23132:SF25">
    <property type="entry name" value="D-ALANINE--D-ALANINE LIGASE A"/>
    <property type="match status" value="1"/>
</dbReference>
<dbReference type="NCBIfam" id="NF000091">
    <property type="entry name" value="D_ala_D_ser_VanG"/>
    <property type="match status" value="1"/>
</dbReference>
<dbReference type="EC" id="6.3.2.4" evidence="12"/>
<dbReference type="SUPFAM" id="SSF52440">
    <property type="entry name" value="PreATP-grasp domain"/>
    <property type="match status" value="1"/>
</dbReference>
<evidence type="ECO:0000313" key="18">
    <source>
        <dbReference type="EMBL" id="HIZ08383.1"/>
    </source>
</evidence>
<feature type="binding site" evidence="14">
    <location>
        <begin position="217"/>
        <end position="224"/>
    </location>
    <ligand>
        <name>ATP</name>
        <dbReference type="ChEBI" id="CHEBI:30616"/>
    </ligand>
</feature>
<feature type="domain" description="ATP-grasp" evidence="17">
    <location>
        <begin position="142"/>
        <end position="343"/>
    </location>
</feature>
<evidence type="ECO:0000256" key="3">
    <source>
        <dbReference type="ARBA" id="ARBA00022598"/>
    </source>
</evidence>
<dbReference type="EMBL" id="DXCH01000285">
    <property type="protein sequence ID" value="HIZ08383.1"/>
    <property type="molecule type" value="Genomic_DNA"/>
</dbReference>
<dbReference type="GO" id="GO:0005829">
    <property type="term" value="C:cytosol"/>
    <property type="evidence" value="ECO:0007669"/>
    <property type="project" value="TreeGrafter"/>
</dbReference>
<comment type="function">
    <text evidence="12">Cell wall formation.</text>
</comment>
<feature type="active site" evidence="13">
    <location>
        <position position="321"/>
    </location>
</feature>
<evidence type="ECO:0000256" key="8">
    <source>
        <dbReference type="ARBA" id="ARBA00022960"/>
    </source>
</evidence>
<feature type="binding site" evidence="14">
    <location>
        <position position="138"/>
    </location>
    <ligand>
        <name>ATP</name>
        <dbReference type="ChEBI" id="CHEBI:30616"/>
    </ligand>
</feature>
<comment type="catalytic activity">
    <reaction evidence="12">
        <text>2 D-alanine + ATP = D-alanyl-D-alanine + ADP + phosphate + H(+)</text>
        <dbReference type="Rhea" id="RHEA:11224"/>
        <dbReference type="ChEBI" id="CHEBI:15378"/>
        <dbReference type="ChEBI" id="CHEBI:30616"/>
        <dbReference type="ChEBI" id="CHEBI:43474"/>
        <dbReference type="ChEBI" id="CHEBI:57416"/>
        <dbReference type="ChEBI" id="CHEBI:57822"/>
        <dbReference type="ChEBI" id="CHEBI:456216"/>
        <dbReference type="EC" id="6.3.2.4"/>
    </reaction>
</comment>
<reference evidence="18" key="2">
    <citation type="submission" date="2021-04" db="EMBL/GenBank/DDBJ databases">
        <authorList>
            <person name="Gilroy R."/>
        </authorList>
    </citation>
    <scope>NUCLEOTIDE SEQUENCE</scope>
    <source>
        <strain evidence="18">CHK192-9172</strain>
    </source>
</reference>
<dbReference type="Gene3D" id="3.30.470.20">
    <property type="entry name" value="ATP-grasp fold, B domain"/>
    <property type="match status" value="1"/>
</dbReference>
<evidence type="ECO:0000256" key="13">
    <source>
        <dbReference type="PIRSR" id="PIRSR039102-1"/>
    </source>
</evidence>
<keyword evidence="7 15" id="KW-0460">Magnesium</keyword>
<comment type="similarity">
    <text evidence="2 12">Belongs to the D-alanine--D-alanine ligase family.</text>
</comment>
<evidence type="ECO:0000259" key="17">
    <source>
        <dbReference type="PROSITE" id="PS50975"/>
    </source>
</evidence>
<keyword evidence="12" id="KW-0963">Cytoplasm</keyword>
<protein>
    <recommendedName>
        <fullName evidence="12">D-alanine--D-alanine ligase</fullName>
        <ecNumber evidence="12">6.3.2.4</ecNumber>
    </recommendedName>
    <alternativeName>
        <fullName evidence="12">D-Ala-D-Ala ligase</fullName>
    </alternativeName>
    <alternativeName>
        <fullName evidence="12">D-alanylalanine synthetase</fullName>
    </alternativeName>
</protein>
<evidence type="ECO:0000256" key="2">
    <source>
        <dbReference type="ARBA" id="ARBA00010871"/>
    </source>
</evidence>
<evidence type="ECO:0000256" key="10">
    <source>
        <dbReference type="ARBA" id="ARBA00023211"/>
    </source>
</evidence>
<dbReference type="GO" id="GO:0071555">
    <property type="term" value="P:cell wall organization"/>
    <property type="evidence" value="ECO:0007669"/>
    <property type="project" value="UniProtKB-KW"/>
</dbReference>
<evidence type="ECO:0000256" key="5">
    <source>
        <dbReference type="ARBA" id="ARBA00022741"/>
    </source>
</evidence>
<evidence type="ECO:0000256" key="4">
    <source>
        <dbReference type="ARBA" id="ARBA00022723"/>
    </source>
</evidence>
<evidence type="ECO:0000256" key="14">
    <source>
        <dbReference type="PIRSR" id="PIRSR039102-2"/>
    </source>
</evidence>
<evidence type="ECO:0000256" key="7">
    <source>
        <dbReference type="ARBA" id="ARBA00022842"/>
    </source>
</evidence>
<dbReference type="InterPro" id="IPR000291">
    <property type="entry name" value="D-Ala_lig_Van_CS"/>
</dbReference>
<feature type="binding site" evidence="14">
    <location>
        <begin position="179"/>
        <end position="181"/>
    </location>
    <ligand>
        <name>ATP</name>
        <dbReference type="ChEBI" id="CHEBI:30616"/>
    </ligand>
</feature>
<dbReference type="Gene3D" id="3.30.1490.20">
    <property type="entry name" value="ATP-grasp fold, A domain"/>
    <property type="match status" value="1"/>
</dbReference>
<evidence type="ECO:0000256" key="9">
    <source>
        <dbReference type="ARBA" id="ARBA00022984"/>
    </source>
</evidence>
<dbReference type="GO" id="GO:0009252">
    <property type="term" value="P:peptidoglycan biosynthetic process"/>
    <property type="evidence" value="ECO:0007669"/>
    <property type="project" value="UniProtKB-UniRule"/>
</dbReference>
<dbReference type="PROSITE" id="PS50975">
    <property type="entry name" value="ATP_GRASP"/>
    <property type="match status" value="1"/>
</dbReference>
<dbReference type="Proteomes" id="UP000824024">
    <property type="component" value="Unassembled WGS sequence"/>
</dbReference>
<evidence type="ECO:0000256" key="11">
    <source>
        <dbReference type="ARBA" id="ARBA00023316"/>
    </source>
</evidence>
<dbReference type="InterPro" id="IPR016185">
    <property type="entry name" value="PreATP-grasp_dom_sf"/>
</dbReference>
<organism evidence="18 19">
    <name type="scientific">Candidatus Eubacterium avistercoris</name>
    <dbReference type="NCBI Taxonomy" id="2838567"/>
    <lineage>
        <taxon>Bacteria</taxon>
        <taxon>Bacillati</taxon>
        <taxon>Bacillota</taxon>
        <taxon>Clostridia</taxon>
        <taxon>Eubacteriales</taxon>
        <taxon>Eubacteriaceae</taxon>
        <taxon>Eubacterium</taxon>
    </lineage>
</organism>
<dbReference type="Pfam" id="PF01820">
    <property type="entry name" value="Dala_Dala_lig_N"/>
    <property type="match status" value="1"/>
</dbReference>
<feature type="binding site" evidence="15">
    <location>
        <position position="297"/>
    </location>
    <ligand>
        <name>Mg(2+)</name>
        <dbReference type="ChEBI" id="CHEBI:18420"/>
        <label>1</label>
    </ligand>
</feature>
<name>A0A9D2IHC4_9FIRM</name>
<feature type="active site" evidence="13">
    <location>
        <position position="187"/>
    </location>
</feature>
<evidence type="ECO:0000256" key="6">
    <source>
        <dbReference type="ARBA" id="ARBA00022840"/>
    </source>
</evidence>
<evidence type="ECO:0000256" key="12">
    <source>
        <dbReference type="HAMAP-Rule" id="MF_00047"/>
    </source>
</evidence>
<keyword evidence="9 12" id="KW-0573">Peptidoglycan synthesis</keyword>